<dbReference type="Gene3D" id="3.30.40.10">
    <property type="entry name" value="Zinc/RING finger domain, C3HC4 (zinc finger)"/>
    <property type="match status" value="1"/>
</dbReference>
<evidence type="ECO:0000313" key="5">
    <source>
        <dbReference type="Proteomes" id="UP000012045"/>
    </source>
</evidence>
<feature type="region of interest" description="Disordered" evidence="2">
    <location>
        <begin position="393"/>
        <end position="482"/>
    </location>
</feature>
<keyword evidence="1" id="KW-0479">Metal-binding</keyword>
<proteinExistence type="predicted"/>
<dbReference type="AlphaFoldDB" id="M7UK65"/>
<dbReference type="Pfam" id="PF13639">
    <property type="entry name" value="zf-RING_2"/>
    <property type="match status" value="1"/>
</dbReference>
<feature type="region of interest" description="Disordered" evidence="2">
    <location>
        <begin position="22"/>
        <end position="42"/>
    </location>
</feature>
<keyword evidence="1" id="KW-0863">Zinc-finger</keyword>
<feature type="compositionally biased region" description="Low complexity" evidence="2">
    <location>
        <begin position="93"/>
        <end position="104"/>
    </location>
</feature>
<dbReference type="GO" id="GO:0008270">
    <property type="term" value="F:zinc ion binding"/>
    <property type="evidence" value="ECO:0007669"/>
    <property type="project" value="UniProtKB-KW"/>
</dbReference>
<evidence type="ECO:0000259" key="3">
    <source>
        <dbReference type="PROSITE" id="PS50089"/>
    </source>
</evidence>
<feature type="domain" description="RING-type" evidence="3">
    <location>
        <begin position="674"/>
        <end position="715"/>
    </location>
</feature>
<dbReference type="HOGENOM" id="CLU_377209_0_0_1"/>
<gene>
    <name evidence="4" type="ORF">BcDW1_7396</name>
</gene>
<sequence length="735" mass="81373">MTKFSNFFREVGGSITGAFHKRARHNRKIRQDNRPDTPPSYEDLFGQPAQLTAGLDEAAEHEAFLMRMARDPSILAHSSTSDEDVQPDTSLDGTAPGSSTSAGSNQTTDNVPVVSGIYSMSPQVTIPLSQAEVEPRVATRPGYRYDNLDIPEPEDDTAEPFLHLVEEAIAAQSLQPGAVTHELEATPVQEVTPQEITIAANSGHQSRVDTHPLSQGRSMRSNVSEDIQLPPRIVSNPEPRATVSRLPAAARSTSLEGRSPIPSQPSSRPELSGSRRVGGQLAASENNEPSLVQPRTVTAPQPAAQPSTPVAVRSSSAHPRSTSGYRDIVQRHARVSDHHASLMRPTETAAQLTVPRQRLHPVGDQDESDELTGEENPVDIQYFLARNRLNTRNEHNQGASSSGDINTLRSQHATRRDISSGAQTVHHRSAQSNEAISRTQAGNRSSNRRQDDHNDGSDRLRSGSSETSGSLPEHRDPIHPGITSPLLIAELHHGRAHGATRPPVIGQHLAERLDAARSERGLPRSPRIWAIPTPSDEVNTPIHPADFREDGYRPANRDPGSRTERPPARANSTAHSNSSQYNAGRQGAVDSMRSREALAREEELQEIRENERQRAIREVDERRREERVRRLTERERRDREIREQAHRERQGLEKKREEVVDSILQPIHIDLCFCLQEFGDGGDPHERVKLAHCTHVFGRSCIKKWLMMSDTCPKCMGAHAALRALSQKARELRAH</sequence>
<feature type="region of interest" description="Disordered" evidence="2">
    <location>
        <begin position="517"/>
        <end position="597"/>
    </location>
</feature>
<keyword evidence="1" id="KW-0862">Zinc</keyword>
<feature type="compositionally biased region" description="Polar residues" evidence="2">
    <location>
        <begin position="570"/>
        <end position="583"/>
    </location>
</feature>
<accession>M7UK65</accession>
<dbReference type="InterPro" id="IPR013083">
    <property type="entry name" value="Znf_RING/FYVE/PHD"/>
</dbReference>
<feature type="region of interest" description="Disordered" evidence="2">
    <location>
        <begin position="76"/>
        <end position="110"/>
    </location>
</feature>
<dbReference type="OrthoDB" id="8062037at2759"/>
<dbReference type="SUPFAM" id="SSF57850">
    <property type="entry name" value="RING/U-box"/>
    <property type="match status" value="1"/>
</dbReference>
<feature type="compositionally biased region" description="Basic and acidic residues" evidence="2">
    <location>
        <begin position="328"/>
        <end position="340"/>
    </location>
</feature>
<dbReference type="PROSITE" id="PS50089">
    <property type="entry name" value="ZF_RING_2"/>
    <property type="match status" value="1"/>
</dbReference>
<feature type="compositionally biased region" description="Polar residues" evidence="2">
    <location>
        <begin position="430"/>
        <end position="445"/>
    </location>
</feature>
<reference evidence="5" key="1">
    <citation type="journal article" date="2013" name="Genome Announc.">
        <title>Draft genome sequence of Botrytis cinerea BcDW1, inoculum for noble rot of grape berries.</title>
        <authorList>
            <person name="Blanco-Ulate B."/>
            <person name="Allen G."/>
            <person name="Powell A.L."/>
            <person name="Cantu D."/>
        </authorList>
    </citation>
    <scope>NUCLEOTIDE SEQUENCE [LARGE SCALE GENOMIC DNA]</scope>
    <source>
        <strain evidence="5">BcDW1</strain>
    </source>
</reference>
<protein>
    <recommendedName>
        <fullName evidence="3">RING-type domain-containing protein</fullName>
    </recommendedName>
</protein>
<dbReference type="STRING" id="1290391.M7UK65"/>
<feature type="compositionally biased region" description="Low complexity" evidence="2">
    <location>
        <begin position="258"/>
        <end position="269"/>
    </location>
</feature>
<feature type="compositionally biased region" description="Polar residues" evidence="2">
    <location>
        <begin position="212"/>
        <end position="225"/>
    </location>
</feature>
<feature type="compositionally biased region" description="Acidic residues" evidence="2">
    <location>
        <begin position="364"/>
        <end position="377"/>
    </location>
</feature>
<feature type="region of interest" description="Disordered" evidence="2">
    <location>
        <begin position="200"/>
        <end position="377"/>
    </location>
</feature>
<dbReference type="Proteomes" id="UP000012045">
    <property type="component" value="Unassembled WGS sequence"/>
</dbReference>
<feature type="compositionally biased region" description="Low complexity" evidence="2">
    <location>
        <begin position="293"/>
        <end position="312"/>
    </location>
</feature>
<dbReference type="InterPro" id="IPR001841">
    <property type="entry name" value="Znf_RING"/>
</dbReference>
<feature type="compositionally biased region" description="Polar residues" evidence="2">
    <location>
        <begin position="396"/>
        <end position="411"/>
    </location>
</feature>
<feature type="compositionally biased region" description="Basic and acidic residues" evidence="2">
    <location>
        <begin position="545"/>
        <end position="567"/>
    </location>
</feature>
<evidence type="ECO:0000256" key="2">
    <source>
        <dbReference type="SAM" id="MobiDB-lite"/>
    </source>
</evidence>
<evidence type="ECO:0000256" key="1">
    <source>
        <dbReference type="PROSITE-ProRule" id="PRU00175"/>
    </source>
</evidence>
<feature type="compositionally biased region" description="Polar residues" evidence="2">
    <location>
        <begin position="313"/>
        <end position="324"/>
    </location>
</feature>
<dbReference type="EMBL" id="KB707970">
    <property type="protein sequence ID" value="EMR83982.1"/>
    <property type="molecule type" value="Genomic_DNA"/>
</dbReference>
<evidence type="ECO:0000313" key="4">
    <source>
        <dbReference type="EMBL" id="EMR83982.1"/>
    </source>
</evidence>
<organism evidence="4 5">
    <name type="scientific">Botryotinia fuckeliana (strain BcDW1)</name>
    <name type="common">Noble rot fungus</name>
    <name type="synonym">Botrytis cinerea</name>
    <dbReference type="NCBI Taxonomy" id="1290391"/>
    <lineage>
        <taxon>Eukaryota</taxon>
        <taxon>Fungi</taxon>
        <taxon>Dikarya</taxon>
        <taxon>Ascomycota</taxon>
        <taxon>Pezizomycotina</taxon>
        <taxon>Leotiomycetes</taxon>
        <taxon>Helotiales</taxon>
        <taxon>Sclerotiniaceae</taxon>
        <taxon>Botrytis</taxon>
    </lineage>
</organism>
<name>M7UK65_BOTF1</name>
<feature type="compositionally biased region" description="Basic and acidic residues" evidence="2">
    <location>
        <begin position="448"/>
        <end position="461"/>
    </location>
</feature>